<evidence type="ECO:0000256" key="6">
    <source>
        <dbReference type="ARBA" id="ARBA00022794"/>
    </source>
</evidence>
<comment type="subcellular location">
    <subcellularLocation>
        <location evidence="2">Cytoplasm</location>
        <location evidence="2">Cytoskeleton</location>
        <location evidence="2">Microtubule organizing center</location>
        <location evidence="2">Centrosome</location>
    </subcellularLocation>
</comment>
<dbReference type="Gene3D" id="3.80.10.10">
    <property type="entry name" value="Ribonuclease Inhibitor"/>
    <property type="match status" value="2"/>
</dbReference>
<feature type="region of interest" description="Disordered" evidence="13">
    <location>
        <begin position="1072"/>
        <end position="1093"/>
    </location>
</feature>
<feature type="compositionally biased region" description="Polar residues" evidence="13">
    <location>
        <begin position="976"/>
        <end position="985"/>
    </location>
</feature>
<dbReference type="SMART" id="SM00015">
    <property type="entry name" value="IQ"/>
    <property type="match status" value="1"/>
</dbReference>
<feature type="compositionally biased region" description="Low complexity" evidence="13">
    <location>
        <begin position="722"/>
        <end position="740"/>
    </location>
</feature>
<comment type="function">
    <text evidence="9">Acts as a key negative regulator of ciliogenesis in collaboration with CCP110 by capping the mother centriole thereby preventing cilia formation. Required for recruitment of CCP110 to the centrosome.</text>
</comment>
<feature type="compositionally biased region" description="Polar residues" evidence="13">
    <location>
        <begin position="1267"/>
        <end position="1277"/>
    </location>
</feature>
<feature type="region of interest" description="Disordered" evidence="13">
    <location>
        <begin position="1168"/>
        <end position="1198"/>
    </location>
</feature>
<feature type="coiled-coil region" evidence="12">
    <location>
        <begin position="1026"/>
        <end position="1053"/>
    </location>
</feature>
<dbReference type="Pfam" id="PF00612">
    <property type="entry name" value="IQ"/>
    <property type="match status" value="1"/>
</dbReference>
<evidence type="ECO:0000256" key="4">
    <source>
        <dbReference type="ARBA" id="ARBA00022614"/>
    </source>
</evidence>
<evidence type="ECO:0000256" key="1">
    <source>
        <dbReference type="ARBA" id="ARBA00003843"/>
    </source>
</evidence>
<evidence type="ECO:0000256" key="13">
    <source>
        <dbReference type="SAM" id="MobiDB-lite"/>
    </source>
</evidence>
<feature type="compositionally biased region" description="Polar residues" evidence="13">
    <location>
        <begin position="950"/>
        <end position="963"/>
    </location>
</feature>
<feature type="compositionally biased region" description="Polar residues" evidence="13">
    <location>
        <begin position="905"/>
        <end position="915"/>
    </location>
</feature>
<organism evidence="14 15">
    <name type="scientific">Hyalella azteca</name>
    <name type="common">Amphipod</name>
    <dbReference type="NCBI Taxonomy" id="294128"/>
    <lineage>
        <taxon>Eukaryota</taxon>
        <taxon>Metazoa</taxon>
        <taxon>Ecdysozoa</taxon>
        <taxon>Arthropoda</taxon>
        <taxon>Crustacea</taxon>
        <taxon>Multicrustacea</taxon>
        <taxon>Malacostraca</taxon>
        <taxon>Eumalacostraca</taxon>
        <taxon>Peracarida</taxon>
        <taxon>Amphipoda</taxon>
        <taxon>Senticaudata</taxon>
        <taxon>Talitrida</taxon>
        <taxon>Talitroidea</taxon>
        <taxon>Hyalellidae</taxon>
        <taxon>Hyalella</taxon>
    </lineage>
</organism>
<feature type="compositionally biased region" description="Low complexity" evidence="13">
    <location>
        <begin position="1168"/>
        <end position="1178"/>
    </location>
</feature>
<evidence type="ECO:0000313" key="15">
    <source>
        <dbReference type="RefSeq" id="XP_047735453.1"/>
    </source>
</evidence>
<accession>A0A979FEY0</accession>
<feature type="compositionally biased region" description="Basic residues" evidence="13">
    <location>
        <begin position="357"/>
        <end position="375"/>
    </location>
</feature>
<feature type="compositionally biased region" description="Polar residues" evidence="13">
    <location>
        <begin position="487"/>
        <end position="497"/>
    </location>
</feature>
<dbReference type="InterPro" id="IPR032675">
    <property type="entry name" value="LRR_dom_sf"/>
</dbReference>
<evidence type="ECO:0000256" key="12">
    <source>
        <dbReference type="SAM" id="Coils"/>
    </source>
</evidence>
<keyword evidence="7" id="KW-0206">Cytoskeleton</keyword>
<name>A0A979FEY0_HYAAZ</name>
<dbReference type="Proteomes" id="UP000694843">
    <property type="component" value="Unplaced"/>
</dbReference>
<keyword evidence="5" id="KW-0677">Repeat</keyword>
<feature type="compositionally biased region" description="Low complexity" evidence="13">
    <location>
        <begin position="937"/>
        <end position="949"/>
    </location>
</feature>
<dbReference type="GO" id="GO:0005813">
    <property type="term" value="C:centrosome"/>
    <property type="evidence" value="ECO:0007669"/>
    <property type="project" value="UniProtKB-SubCell"/>
</dbReference>
<comment type="function">
    <text evidence="1">Cilium-specific protein required for cilia structures.</text>
</comment>
<protein>
    <recommendedName>
        <fullName evidence="10">Centrosomal protein of 97 kDa</fullName>
    </recommendedName>
    <alternativeName>
        <fullName evidence="8">Dynein axonemal assembly factor 1 homolog</fullName>
    </alternativeName>
    <alternativeName>
        <fullName evidence="11">Leucine-rich repeat and IQ domain-containing protein 2</fullName>
    </alternativeName>
</protein>
<keyword evidence="3" id="KW-0963">Cytoplasm</keyword>
<keyword evidence="12" id="KW-0175">Coiled coil</keyword>
<reference evidence="15" key="1">
    <citation type="submission" date="2025-08" db="UniProtKB">
        <authorList>
            <consortium name="RefSeq"/>
        </authorList>
    </citation>
    <scope>IDENTIFICATION</scope>
    <source>
        <tissue evidence="15">Whole organism</tissue>
    </source>
</reference>
<evidence type="ECO:0000256" key="11">
    <source>
        <dbReference type="ARBA" id="ARBA00076677"/>
    </source>
</evidence>
<feature type="region of interest" description="Disordered" evidence="13">
    <location>
        <begin position="1253"/>
        <end position="1331"/>
    </location>
</feature>
<dbReference type="GO" id="GO:0030030">
    <property type="term" value="P:cell projection organization"/>
    <property type="evidence" value="ECO:0007669"/>
    <property type="project" value="UniProtKB-KW"/>
</dbReference>
<feature type="compositionally biased region" description="Polar residues" evidence="13">
    <location>
        <begin position="1305"/>
        <end position="1319"/>
    </location>
</feature>
<dbReference type="PANTHER" id="PTHR45973:SF2">
    <property type="entry name" value="CENTROSOMAL PROTEIN OF 97 KDA"/>
    <property type="match status" value="1"/>
</dbReference>
<evidence type="ECO:0000256" key="2">
    <source>
        <dbReference type="ARBA" id="ARBA00004300"/>
    </source>
</evidence>
<dbReference type="GO" id="GO:1902018">
    <property type="term" value="P:negative regulation of cilium assembly"/>
    <property type="evidence" value="ECO:0007669"/>
    <property type="project" value="TreeGrafter"/>
</dbReference>
<feature type="compositionally biased region" description="Basic and acidic residues" evidence="13">
    <location>
        <begin position="867"/>
        <end position="880"/>
    </location>
</feature>
<feature type="compositionally biased region" description="Basic and acidic residues" evidence="13">
    <location>
        <begin position="921"/>
        <end position="930"/>
    </location>
</feature>
<evidence type="ECO:0000256" key="5">
    <source>
        <dbReference type="ARBA" id="ARBA00022737"/>
    </source>
</evidence>
<keyword evidence="4" id="KW-0433">Leucine-rich repeat</keyword>
<feature type="region of interest" description="Disordered" evidence="13">
    <location>
        <begin position="592"/>
        <end position="635"/>
    </location>
</feature>
<gene>
    <name evidence="15" type="primary">LOC108683348</name>
</gene>
<dbReference type="InterPro" id="IPR050576">
    <property type="entry name" value="Cilia_flagella_integrity"/>
</dbReference>
<dbReference type="PANTHER" id="PTHR45973">
    <property type="entry name" value="PROTEIN PHOSPHATASE 1 REGULATORY SUBUNIT SDS22-RELATED"/>
    <property type="match status" value="1"/>
</dbReference>
<feature type="compositionally biased region" description="Basic and acidic residues" evidence="13">
    <location>
        <begin position="317"/>
        <end position="327"/>
    </location>
</feature>
<evidence type="ECO:0000313" key="14">
    <source>
        <dbReference type="Proteomes" id="UP000694843"/>
    </source>
</evidence>
<dbReference type="RefSeq" id="XP_047735453.1">
    <property type="nucleotide sequence ID" value="XM_047879497.1"/>
</dbReference>
<evidence type="ECO:0000256" key="7">
    <source>
        <dbReference type="ARBA" id="ARBA00023212"/>
    </source>
</evidence>
<evidence type="ECO:0000256" key="9">
    <source>
        <dbReference type="ARBA" id="ARBA00058656"/>
    </source>
</evidence>
<dbReference type="PROSITE" id="PS50096">
    <property type="entry name" value="IQ"/>
    <property type="match status" value="1"/>
</dbReference>
<dbReference type="CTD" id="79598"/>
<feature type="region of interest" description="Disordered" evidence="13">
    <location>
        <begin position="317"/>
        <end position="378"/>
    </location>
</feature>
<feature type="compositionally biased region" description="Low complexity" evidence="13">
    <location>
        <begin position="1289"/>
        <end position="1302"/>
    </location>
</feature>
<dbReference type="FunFam" id="3.80.10.10:FF:000165">
    <property type="entry name" value="Centrosomal protein of 97 kDa"/>
    <property type="match status" value="1"/>
</dbReference>
<evidence type="ECO:0000256" key="3">
    <source>
        <dbReference type="ARBA" id="ARBA00022490"/>
    </source>
</evidence>
<dbReference type="GeneID" id="108683348"/>
<keyword evidence="6" id="KW-0970">Cilium biogenesis/degradation</keyword>
<feature type="region of interest" description="Disordered" evidence="13">
    <location>
        <begin position="482"/>
        <end position="515"/>
    </location>
</feature>
<feature type="compositionally biased region" description="Polar residues" evidence="13">
    <location>
        <begin position="853"/>
        <end position="864"/>
    </location>
</feature>
<dbReference type="InterPro" id="IPR000048">
    <property type="entry name" value="IQ_motif_EF-hand-BS"/>
</dbReference>
<sequence>MGSLDEKDDPTDDGGDTEVVLDLSGRKLTKLEKAPSNRAFATALVLDDNCLQNLTNLDSYGELQRISLSNNKVMRMYWFARMYSLRILNLPGNNIVTVEGLKELQHLVHLNLAANSIKTMDGISHCHKLEHLNLSGNAICALSDLTSLPKLKELFLHRNRLMNLNRGNKYLPTSLVIFTLSDNLLADLNDLCHLSHLSNLEQFTILNNPCLQPFQLTDETGRPTGAPLAFDYRPYVINWCLNLKVLDGYKVTPMESLKGEWLYSQGRGRGFQLGEHGPLVQYLSGVCLVGGGWGGAALPETDHKLVKILQLAKQHQQDLRQKEDGEGGHNSLGNAACGAAPASGRGLSVSQHSSPATHRRFTHSRPPPHNRRHTAPTRICPADRRSAARAACQQQHLKLQKLQQQQQEPKYHVELSSTLYGGGLKTPDAPCGGLMTQSMDPSMLLGPLGDGASPNLFGGGAMTASVMTRSLGAEQLQEALVSGLAPSRSQQLVTTNMDPEESGPASLHSGVPLSMTQSLGPEQLAQKLSLPHVNAESRSSDRMALSYHDAWRSEEQSYSLTNGLNDNLTQPGCLYEDENSYRQYGEGAVQLSGSSSFVPAPESVISPEQRSPAGGSHSYRPASAPHRPPINNVSNNIFHQHPQLVQQNYDKQPANHAANVHKQHQQTLKNHSTLLQQQSQHQSMIPQQQPPHNHAMLQHQQQPPPPLPPNHHSMPQQPSPAAPQSLPHHPGMSAHQASHQAADHRQQELSAPKGARSGLQRSGAARGAPPPRSQPTTAMASPKLGNCRARSAGAKGPGLGNESPRLPSARPATSPKPTLRAPRGRGNPPPQSISTSYPQHGPDDCSDSDNTDSEVSVSKLQTIKSIAAERRMTERGRDPTPPRQYGAPSAKDQPGSAAGHEGSHSIYNIRQQSLPYNPDNYRPESAHSADGRGGGSSSRSSSSASRSGATTTHGNVQRSSSKSRPALHDEGKSRGGCSSVSRQTTFSCPDLTEEEAAAVTLQRHWRGYRVRQKHPAAVSVRQEMRQARAEEHIRVLQSKLQRAEEALERERRLRHLQLEAIRALWRQIGRLQTGRTTPASTPSSTPLTPSTPMDALLPKGSLGSKRSSSCRSTDDTVKDLTQFCNQLQGQVVTLQDSLSMVSQVMNAFCQLPASQALLLSQSTSCSPLPSLSSSQNPLGGDDSTTKLDGNAVPTSGQQGTMCVQNSVALTESLSSLTSSITALTSNIVATGSSGSTSACDVVAVSQSEVEAATVNKADNESGDGLDRNSTALDASTTSHDDGADVSELSHGSSAASHSGSHATGRPTTIQSCVGPQRPSSLPVCRDSAQRR</sequence>
<evidence type="ECO:0000256" key="8">
    <source>
        <dbReference type="ARBA" id="ARBA00024433"/>
    </source>
</evidence>
<proteinExistence type="predicted"/>
<feature type="compositionally biased region" description="Low complexity" evidence="13">
    <location>
        <begin position="676"/>
        <end position="692"/>
    </location>
</feature>
<dbReference type="SUPFAM" id="SSF52058">
    <property type="entry name" value="L domain-like"/>
    <property type="match status" value="1"/>
</dbReference>
<dbReference type="PROSITE" id="PS51450">
    <property type="entry name" value="LRR"/>
    <property type="match status" value="3"/>
</dbReference>
<keyword evidence="14" id="KW-1185">Reference proteome</keyword>
<feature type="region of interest" description="Disordered" evidence="13">
    <location>
        <begin position="674"/>
        <end position="985"/>
    </location>
</feature>
<feature type="compositionally biased region" description="Low complexity" evidence="13">
    <location>
        <begin position="1076"/>
        <end position="1093"/>
    </location>
</feature>
<dbReference type="InterPro" id="IPR001611">
    <property type="entry name" value="Leu-rich_rpt"/>
</dbReference>
<evidence type="ECO:0000256" key="10">
    <source>
        <dbReference type="ARBA" id="ARBA00068862"/>
    </source>
</evidence>